<reference evidence="1 2" key="3">
    <citation type="journal article" date="2013" name="Rice">
        <title>Improvement of the Oryza sativa Nipponbare reference genome using next generation sequence and optical map data.</title>
        <authorList>
            <person name="Kawahara Y."/>
            <person name="de la Bastide M."/>
            <person name="Hamilton J.P."/>
            <person name="Kanamori H."/>
            <person name="McCombie W.R."/>
            <person name="Ouyang S."/>
            <person name="Schwartz D.C."/>
            <person name="Tanaka T."/>
            <person name="Wu J."/>
            <person name="Zhou S."/>
            <person name="Childs K.L."/>
            <person name="Davidson R.M."/>
            <person name="Lin H."/>
            <person name="Quesada-Ocampo L."/>
            <person name="Vaillancourt B."/>
            <person name="Sakai H."/>
            <person name="Lee S.S."/>
            <person name="Kim J."/>
            <person name="Numa H."/>
            <person name="Itoh T."/>
            <person name="Buell C.R."/>
            <person name="Matsumoto T."/>
        </authorList>
    </citation>
    <scope>NUCLEOTIDE SEQUENCE [LARGE SCALE GENOMIC DNA]</scope>
    <source>
        <strain evidence="2">cv. Nipponbare</strain>
    </source>
</reference>
<name>A0A0P0XM58_ORYSJ</name>
<dbReference type="EMBL" id="AP014965">
    <property type="protein sequence ID" value="BAT07438.1"/>
    <property type="molecule type" value="Genomic_DNA"/>
</dbReference>
<keyword evidence="2" id="KW-1185">Reference proteome</keyword>
<proteinExistence type="predicted"/>
<protein>
    <submittedName>
        <fullName evidence="1">Os09g0321601 protein</fullName>
    </submittedName>
</protein>
<gene>
    <name evidence="1" type="ordered locus">Os09g0321601</name>
    <name evidence="1" type="ORF">OSNPB_090321601</name>
</gene>
<sequence length="100" mass="9801">MVTTGEAASGATLTPTADPVSAASVAGGLAPAMDLAADPVATVAGGVASATDPTTDQEATVSALGRAVLVDGSMMVCAVLGMFLDLWWCGCNEERLDVSA</sequence>
<reference evidence="1 2" key="2">
    <citation type="journal article" date="2013" name="Plant Cell Physiol.">
        <title>Rice Annotation Project Database (RAP-DB): an integrative and interactive database for rice genomics.</title>
        <authorList>
            <person name="Sakai H."/>
            <person name="Lee S.S."/>
            <person name="Tanaka T."/>
            <person name="Numa H."/>
            <person name="Kim J."/>
            <person name="Kawahara Y."/>
            <person name="Wakimoto H."/>
            <person name="Yang C.C."/>
            <person name="Iwamoto M."/>
            <person name="Abe T."/>
            <person name="Yamada Y."/>
            <person name="Muto A."/>
            <person name="Inokuchi H."/>
            <person name="Ikemura T."/>
            <person name="Matsumoto T."/>
            <person name="Sasaki T."/>
            <person name="Itoh T."/>
        </authorList>
    </citation>
    <scope>NUCLEOTIDE SEQUENCE [LARGE SCALE GENOMIC DNA]</scope>
    <source>
        <strain evidence="2">cv. Nipponbare</strain>
    </source>
</reference>
<reference evidence="2" key="1">
    <citation type="journal article" date="2005" name="Nature">
        <title>The map-based sequence of the rice genome.</title>
        <authorList>
            <consortium name="International rice genome sequencing project (IRGSP)"/>
            <person name="Matsumoto T."/>
            <person name="Wu J."/>
            <person name="Kanamori H."/>
            <person name="Katayose Y."/>
            <person name="Fujisawa M."/>
            <person name="Namiki N."/>
            <person name="Mizuno H."/>
            <person name="Yamamoto K."/>
            <person name="Antonio B.A."/>
            <person name="Baba T."/>
            <person name="Sakata K."/>
            <person name="Nagamura Y."/>
            <person name="Aoki H."/>
            <person name="Arikawa K."/>
            <person name="Arita K."/>
            <person name="Bito T."/>
            <person name="Chiden Y."/>
            <person name="Fujitsuka N."/>
            <person name="Fukunaka R."/>
            <person name="Hamada M."/>
            <person name="Harada C."/>
            <person name="Hayashi A."/>
            <person name="Hijishita S."/>
            <person name="Honda M."/>
            <person name="Hosokawa S."/>
            <person name="Ichikawa Y."/>
            <person name="Idonuma A."/>
            <person name="Iijima M."/>
            <person name="Ikeda M."/>
            <person name="Ikeno M."/>
            <person name="Ito K."/>
            <person name="Ito S."/>
            <person name="Ito T."/>
            <person name="Ito Y."/>
            <person name="Ito Y."/>
            <person name="Iwabuchi A."/>
            <person name="Kamiya K."/>
            <person name="Karasawa W."/>
            <person name="Kurita K."/>
            <person name="Katagiri S."/>
            <person name="Kikuta A."/>
            <person name="Kobayashi H."/>
            <person name="Kobayashi N."/>
            <person name="Machita K."/>
            <person name="Maehara T."/>
            <person name="Masukawa M."/>
            <person name="Mizubayashi T."/>
            <person name="Mukai Y."/>
            <person name="Nagasaki H."/>
            <person name="Nagata Y."/>
            <person name="Naito S."/>
            <person name="Nakashima M."/>
            <person name="Nakama Y."/>
            <person name="Nakamichi Y."/>
            <person name="Nakamura M."/>
            <person name="Meguro A."/>
            <person name="Negishi M."/>
            <person name="Ohta I."/>
            <person name="Ohta T."/>
            <person name="Okamoto M."/>
            <person name="Ono N."/>
            <person name="Saji S."/>
            <person name="Sakaguchi M."/>
            <person name="Sakai K."/>
            <person name="Shibata M."/>
            <person name="Shimokawa T."/>
            <person name="Song J."/>
            <person name="Takazaki Y."/>
            <person name="Terasawa K."/>
            <person name="Tsugane M."/>
            <person name="Tsuji K."/>
            <person name="Ueda S."/>
            <person name="Waki K."/>
            <person name="Yamagata H."/>
            <person name="Yamamoto M."/>
            <person name="Yamamoto S."/>
            <person name="Yamane H."/>
            <person name="Yoshiki S."/>
            <person name="Yoshihara R."/>
            <person name="Yukawa K."/>
            <person name="Zhong H."/>
            <person name="Yano M."/>
            <person name="Yuan Q."/>
            <person name="Ouyang S."/>
            <person name="Liu J."/>
            <person name="Jones K.M."/>
            <person name="Gansberger K."/>
            <person name="Moffat K."/>
            <person name="Hill J."/>
            <person name="Bera J."/>
            <person name="Fadrosh D."/>
            <person name="Jin S."/>
            <person name="Johri S."/>
            <person name="Kim M."/>
            <person name="Overton L."/>
            <person name="Reardon M."/>
            <person name="Tsitrin T."/>
            <person name="Vuong H."/>
            <person name="Weaver B."/>
            <person name="Ciecko A."/>
            <person name="Tallon L."/>
            <person name="Jackson J."/>
            <person name="Pai G."/>
            <person name="Aken S.V."/>
            <person name="Utterback T."/>
            <person name="Reidmuller S."/>
            <person name="Feldblyum T."/>
            <person name="Hsiao J."/>
            <person name="Zismann V."/>
            <person name="Iobst S."/>
            <person name="de Vazeille A.R."/>
            <person name="Buell C.R."/>
            <person name="Ying K."/>
            <person name="Li Y."/>
            <person name="Lu T."/>
            <person name="Huang Y."/>
            <person name="Zhao Q."/>
            <person name="Feng Q."/>
            <person name="Zhang L."/>
            <person name="Zhu J."/>
            <person name="Weng Q."/>
            <person name="Mu J."/>
            <person name="Lu Y."/>
            <person name="Fan D."/>
            <person name="Liu Y."/>
            <person name="Guan J."/>
            <person name="Zhang Y."/>
            <person name="Yu S."/>
            <person name="Liu X."/>
            <person name="Zhang Y."/>
            <person name="Hong G."/>
            <person name="Han B."/>
            <person name="Choisne N."/>
            <person name="Demange N."/>
            <person name="Orjeda G."/>
            <person name="Samain S."/>
            <person name="Cattolico L."/>
            <person name="Pelletier E."/>
            <person name="Couloux A."/>
            <person name="Segurens B."/>
            <person name="Wincker P."/>
            <person name="D'Hont A."/>
            <person name="Scarpelli C."/>
            <person name="Weissenbach J."/>
            <person name="Salanoubat M."/>
            <person name="Quetier F."/>
            <person name="Yu Y."/>
            <person name="Kim H.R."/>
            <person name="Rambo T."/>
            <person name="Currie J."/>
            <person name="Collura K."/>
            <person name="Luo M."/>
            <person name="Yang T."/>
            <person name="Ammiraju J.S.S."/>
            <person name="Engler F."/>
            <person name="Soderlund C."/>
            <person name="Wing R.A."/>
            <person name="Palmer L.E."/>
            <person name="de la Bastide M."/>
            <person name="Spiegel L."/>
            <person name="Nascimento L."/>
            <person name="Zutavern T."/>
            <person name="O'Shaughnessy A."/>
            <person name="Dike S."/>
            <person name="Dedhia N."/>
            <person name="Preston R."/>
            <person name="Balija V."/>
            <person name="McCombie W.R."/>
            <person name="Chow T."/>
            <person name="Chen H."/>
            <person name="Chung M."/>
            <person name="Chen C."/>
            <person name="Shaw J."/>
            <person name="Wu H."/>
            <person name="Hsiao K."/>
            <person name="Chao Y."/>
            <person name="Chu M."/>
            <person name="Cheng C."/>
            <person name="Hour A."/>
            <person name="Lee P."/>
            <person name="Lin S."/>
            <person name="Lin Y."/>
            <person name="Liou J."/>
            <person name="Liu S."/>
            <person name="Hsing Y."/>
            <person name="Raghuvanshi S."/>
            <person name="Mohanty A."/>
            <person name="Bharti A.K."/>
            <person name="Gaur A."/>
            <person name="Gupta V."/>
            <person name="Kumar D."/>
            <person name="Ravi V."/>
            <person name="Vij S."/>
            <person name="Kapur A."/>
            <person name="Khurana P."/>
            <person name="Khurana P."/>
            <person name="Khurana J.P."/>
            <person name="Tyagi A.K."/>
            <person name="Gaikwad K."/>
            <person name="Singh A."/>
            <person name="Dalal V."/>
            <person name="Srivastava S."/>
            <person name="Dixit A."/>
            <person name="Pal A.K."/>
            <person name="Ghazi I.A."/>
            <person name="Yadav M."/>
            <person name="Pandit A."/>
            <person name="Bhargava A."/>
            <person name="Sureshbabu K."/>
            <person name="Batra K."/>
            <person name="Sharma T.R."/>
            <person name="Mohapatra T."/>
            <person name="Singh N.K."/>
            <person name="Messing J."/>
            <person name="Nelson A.B."/>
            <person name="Fuks G."/>
            <person name="Kavchok S."/>
            <person name="Keizer G."/>
            <person name="Linton E."/>
            <person name="Llaca V."/>
            <person name="Song R."/>
            <person name="Tanyolac B."/>
            <person name="Young S."/>
            <person name="Ho-Il K."/>
            <person name="Hahn J.H."/>
            <person name="Sangsakoo G."/>
            <person name="Vanavichit A."/>
            <person name="de Mattos Luiz.A.T."/>
            <person name="Zimmer P.D."/>
            <person name="Malone G."/>
            <person name="Dellagostin O."/>
            <person name="de Oliveira A.C."/>
            <person name="Bevan M."/>
            <person name="Bancroft I."/>
            <person name="Minx P."/>
            <person name="Cordum H."/>
            <person name="Wilson R."/>
            <person name="Cheng Z."/>
            <person name="Jin W."/>
            <person name="Jiang J."/>
            <person name="Leong S.A."/>
            <person name="Iwama H."/>
            <person name="Gojobori T."/>
            <person name="Itoh T."/>
            <person name="Niimura Y."/>
            <person name="Fujii Y."/>
            <person name="Habara T."/>
            <person name="Sakai H."/>
            <person name="Sato Y."/>
            <person name="Wilson G."/>
            <person name="Kumar K."/>
            <person name="McCouch S."/>
            <person name="Juretic N."/>
            <person name="Hoen D."/>
            <person name="Wright S."/>
            <person name="Bruskiewich R."/>
            <person name="Bureau T."/>
            <person name="Miyao A."/>
            <person name="Hirochika H."/>
            <person name="Nishikawa T."/>
            <person name="Kadowaki K."/>
            <person name="Sugiura M."/>
            <person name="Burr B."/>
            <person name="Sasaki T."/>
        </authorList>
    </citation>
    <scope>NUCLEOTIDE SEQUENCE [LARGE SCALE GENOMIC DNA]</scope>
    <source>
        <strain evidence="2">cv. Nipponbare</strain>
    </source>
</reference>
<evidence type="ECO:0000313" key="2">
    <source>
        <dbReference type="Proteomes" id="UP000059680"/>
    </source>
</evidence>
<evidence type="ECO:0000313" key="1">
    <source>
        <dbReference type="EMBL" id="BAT07438.1"/>
    </source>
</evidence>
<dbReference type="PaxDb" id="39947-A0A0P0XM58"/>
<dbReference type="InParanoid" id="A0A0P0XM58"/>
<dbReference type="AlphaFoldDB" id="A0A0P0XM58"/>
<organism evidence="1 2">
    <name type="scientific">Oryza sativa subsp. japonica</name>
    <name type="common">Rice</name>
    <dbReference type="NCBI Taxonomy" id="39947"/>
    <lineage>
        <taxon>Eukaryota</taxon>
        <taxon>Viridiplantae</taxon>
        <taxon>Streptophyta</taxon>
        <taxon>Embryophyta</taxon>
        <taxon>Tracheophyta</taxon>
        <taxon>Spermatophyta</taxon>
        <taxon>Magnoliopsida</taxon>
        <taxon>Liliopsida</taxon>
        <taxon>Poales</taxon>
        <taxon>Poaceae</taxon>
        <taxon>BOP clade</taxon>
        <taxon>Oryzoideae</taxon>
        <taxon>Oryzeae</taxon>
        <taxon>Oryzinae</taxon>
        <taxon>Oryza</taxon>
        <taxon>Oryza sativa</taxon>
    </lineage>
</organism>
<dbReference type="Proteomes" id="UP000059680">
    <property type="component" value="Chromosome 9"/>
</dbReference>
<accession>A0A0P0XM58</accession>